<keyword evidence="2" id="KW-1185">Reference proteome</keyword>
<dbReference type="Proteomes" id="UP000823674">
    <property type="component" value="Chromosome A06"/>
</dbReference>
<accession>A0ABQ7LZQ3</accession>
<dbReference type="EMBL" id="JADBGQ010000006">
    <property type="protein sequence ID" value="KAG5391797.1"/>
    <property type="molecule type" value="Genomic_DNA"/>
</dbReference>
<gene>
    <name evidence="1" type="primary">A06g500700.1_BraROA</name>
    <name evidence="1" type="ORF">IGI04_021760</name>
</gene>
<sequence>MIKARVWCQIVFWSARLWKKYAVLFQKMERIAVGGTYESQDPSERKLQRSMTVRSAGDVSGYGSSRFLETKVQDRKDEDASVYETITGHNIQRMVEALSVWWYMNCFEEAMTPGGFSVRSEGFLFQVESCLYKCCSAHLQMFFGFRWSSATGSDEFLKSSQCIEGKENQVECVQENVKCSDIKAESEREKQFLGGAIFSKESCIIRVLSSRLRNKFLLKFSQSVSLQEAVQVQVSRLSWLDRRLVESGLIQGGNKYVSGFCKRFSVVFLILISEILYIESLLNRVVLSGVFCWRQQRCRVVFKSVCSSSGCEENLRLSSWCLLFVEIGFKGFESRSFWFEASDSCSASDSITDGWSSQVSGFIETAKRESMKKLSLTQSCVKAVYQLKKTVLRNEKVINITAMACEFHVWFIDGD</sequence>
<reference evidence="1 2" key="1">
    <citation type="submission" date="2021-03" db="EMBL/GenBank/DDBJ databases">
        <authorList>
            <person name="King G.J."/>
            <person name="Bancroft I."/>
            <person name="Baten A."/>
            <person name="Bloomfield J."/>
            <person name="Borpatragohain P."/>
            <person name="He Z."/>
            <person name="Irish N."/>
            <person name="Irwin J."/>
            <person name="Liu K."/>
            <person name="Mauleon R.P."/>
            <person name="Moore J."/>
            <person name="Morris R."/>
            <person name="Ostergaard L."/>
            <person name="Wang B."/>
            <person name="Wells R."/>
        </authorList>
    </citation>
    <scope>NUCLEOTIDE SEQUENCE [LARGE SCALE GENOMIC DNA]</scope>
    <source>
        <strain evidence="1">R-o-18</strain>
        <tissue evidence="1">Leaf</tissue>
    </source>
</reference>
<evidence type="ECO:0000313" key="2">
    <source>
        <dbReference type="Proteomes" id="UP000823674"/>
    </source>
</evidence>
<name>A0ABQ7LZQ3_BRACM</name>
<protein>
    <submittedName>
        <fullName evidence="1">Uncharacterized protein</fullName>
    </submittedName>
</protein>
<comment type="caution">
    <text evidence="1">The sequence shown here is derived from an EMBL/GenBank/DDBJ whole genome shotgun (WGS) entry which is preliminary data.</text>
</comment>
<organism evidence="1 2">
    <name type="scientific">Brassica rapa subsp. trilocularis</name>
    <dbReference type="NCBI Taxonomy" id="1813537"/>
    <lineage>
        <taxon>Eukaryota</taxon>
        <taxon>Viridiplantae</taxon>
        <taxon>Streptophyta</taxon>
        <taxon>Embryophyta</taxon>
        <taxon>Tracheophyta</taxon>
        <taxon>Spermatophyta</taxon>
        <taxon>Magnoliopsida</taxon>
        <taxon>eudicotyledons</taxon>
        <taxon>Gunneridae</taxon>
        <taxon>Pentapetalae</taxon>
        <taxon>rosids</taxon>
        <taxon>malvids</taxon>
        <taxon>Brassicales</taxon>
        <taxon>Brassicaceae</taxon>
        <taxon>Brassiceae</taxon>
        <taxon>Brassica</taxon>
    </lineage>
</organism>
<evidence type="ECO:0000313" key="1">
    <source>
        <dbReference type="EMBL" id="KAG5391797.1"/>
    </source>
</evidence>
<proteinExistence type="predicted"/>